<dbReference type="RefSeq" id="WP_083509551.1">
    <property type="nucleotide sequence ID" value="NZ_LMTR01000045.1"/>
</dbReference>
<dbReference type="Pfam" id="PF00583">
    <property type="entry name" value="Acetyltransf_1"/>
    <property type="match status" value="1"/>
</dbReference>
<dbReference type="PROSITE" id="PS51186">
    <property type="entry name" value="GNAT"/>
    <property type="match status" value="1"/>
</dbReference>
<gene>
    <name evidence="2" type="ORF">APY04_1371</name>
</gene>
<dbReference type="CDD" id="cd04301">
    <property type="entry name" value="NAT_SF"/>
    <property type="match status" value="1"/>
</dbReference>
<keyword evidence="3" id="KW-1185">Reference proteome</keyword>
<keyword evidence="2" id="KW-0808">Transferase</keyword>
<dbReference type="PANTHER" id="PTHR43305:SF1">
    <property type="entry name" value="FAMILY N-ACETYLTRANSFERASE, PUTATIVE (AFU_ORTHOLOGUE AFUA_2G01380)-RELATED"/>
    <property type="match status" value="1"/>
</dbReference>
<proteinExistence type="predicted"/>
<protein>
    <submittedName>
        <fullName evidence="2">Histone acetyltransferase HPA2</fullName>
    </submittedName>
</protein>
<sequence>MHTCSILPASAADLDEIAAMFRAYAQSLPVDLDAQGFEQELMTLPDVYAPPTGALLIARAADGAAVGCVALRQLSAASCELKRLYVTPASRGTGLGAALLQHILSAAAGVGYREIKLDTLPHMQGAIGLYRRFGFAEIAPYGTHPYPGLICLAKSLDDIVVKALRHERGGELSWRKQLAQRRCWQSTR</sequence>
<organism evidence="2 3">
    <name type="scientific">Hyphomicrobium sulfonivorans</name>
    <dbReference type="NCBI Taxonomy" id="121290"/>
    <lineage>
        <taxon>Bacteria</taxon>
        <taxon>Pseudomonadati</taxon>
        <taxon>Pseudomonadota</taxon>
        <taxon>Alphaproteobacteria</taxon>
        <taxon>Hyphomicrobiales</taxon>
        <taxon>Hyphomicrobiaceae</taxon>
        <taxon>Hyphomicrobium</taxon>
    </lineage>
</organism>
<evidence type="ECO:0000313" key="2">
    <source>
        <dbReference type="EMBL" id="KWT69288.1"/>
    </source>
</evidence>
<accession>A0A109BI70</accession>
<dbReference type="STRING" id="121290.APY04_1371"/>
<feature type="domain" description="N-acetyltransferase" evidence="1">
    <location>
        <begin position="4"/>
        <end position="157"/>
    </location>
</feature>
<dbReference type="GO" id="GO:0016747">
    <property type="term" value="F:acyltransferase activity, transferring groups other than amino-acyl groups"/>
    <property type="evidence" value="ECO:0007669"/>
    <property type="project" value="InterPro"/>
</dbReference>
<comment type="caution">
    <text evidence="2">The sequence shown here is derived from an EMBL/GenBank/DDBJ whole genome shotgun (WGS) entry which is preliminary data.</text>
</comment>
<dbReference type="PANTHER" id="PTHR43305">
    <property type="entry name" value="FAMILY N-ACETYLTRANSFERASE, PUTATIVE (AFU_ORTHOLOGUE AFUA_2G01380)-RELATED"/>
    <property type="match status" value="1"/>
</dbReference>
<dbReference type="Gene3D" id="3.40.630.30">
    <property type="match status" value="1"/>
</dbReference>
<name>A0A109BI70_HYPSL</name>
<dbReference type="Proteomes" id="UP000059074">
    <property type="component" value="Unassembled WGS sequence"/>
</dbReference>
<dbReference type="InterPro" id="IPR000182">
    <property type="entry name" value="GNAT_dom"/>
</dbReference>
<dbReference type="AlphaFoldDB" id="A0A109BI70"/>
<dbReference type="OrthoDB" id="2436196at2"/>
<dbReference type="EMBL" id="LMTR01000045">
    <property type="protein sequence ID" value="KWT69288.1"/>
    <property type="molecule type" value="Genomic_DNA"/>
</dbReference>
<evidence type="ECO:0000259" key="1">
    <source>
        <dbReference type="PROSITE" id="PS51186"/>
    </source>
</evidence>
<evidence type="ECO:0000313" key="3">
    <source>
        <dbReference type="Proteomes" id="UP000059074"/>
    </source>
</evidence>
<dbReference type="InterPro" id="IPR016181">
    <property type="entry name" value="Acyl_CoA_acyltransferase"/>
</dbReference>
<dbReference type="InterPro" id="IPR052777">
    <property type="entry name" value="Acetyltransferase_Enz"/>
</dbReference>
<dbReference type="SUPFAM" id="SSF55729">
    <property type="entry name" value="Acyl-CoA N-acyltransferases (Nat)"/>
    <property type="match status" value="1"/>
</dbReference>
<reference evidence="2 3" key="1">
    <citation type="submission" date="2015-10" db="EMBL/GenBank/DDBJ databases">
        <title>Transcriptomic analysis of a linuron degrading triple-species bacterial consortium.</title>
        <authorList>
            <person name="Albers P."/>
        </authorList>
    </citation>
    <scope>NUCLEOTIDE SEQUENCE [LARGE SCALE GENOMIC DNA]</scope>
    <source>
        <strain evidence="2 3">WDL6</strain>
    </source>
</reference>
<dbReference type="PATRIC" id="fig|121290.4.peg.2606"/>